<evidence type="ECO:0000313" key="3">
    <source>
        <dbReference type="EMBL" id="KAL2782669.1"/>
    </source>
</evidence>
<dbReference type="SUPFAM" id="SSF82171">
    <property type="entry name" value="DPP6 N-terminal domain-like"/>
    <property type="match status" value="1"/>
</dbReference>
<proteinExistence type="predicted"/>
<dbReference type="SUPFAM" id="SSF50960">
    <property type="entry name" value="TolB, C-terminal domain"/>
    <property type="match status" value="1"/>
</dbReference>
<dbReference type="InterPro" id="IPR015943">
    <property type="entry name" value="WD40/YVTN_repeat-like_dom_sf"/>
</dbReference>
<dbReference type="InterPro" id="IPR001680">
    <property type="entry name" value="WD40_rpt"/>
</dbReference>
<dbReference type="SUPFAM" id="SSF50978">
    <property type="entry name" value="WD40 repeat-like"/>
    <property type="match status" value="1"/>
</dbReference>
<dbReference type="Gene3D" id="2.130.10.10">
    <property type="entry name" value="YVTN repeat-like/Quinoprotein amine dehydrogenase"/>
    <property type="match status" value="3"/>
</dbReference>
<accession>A0ABR4FHF4</accession>
<comment type="caution">
    <text evidence="3">The sequence shown here is derived from an EMBL/GenBank/DDBJ whole genome shotgun (WGS) entry which is preliminary data.</text>
</comment>
<dbReference type="InterPro" id="IPR027417">
    <property type="entry name" value="P-loop_NTPase"/>
</dbReference>
<dbReference type="SUPFAM" id="SSF52540">
    <property type="entry name" value="P-loop containing nucleoside triphosphate hydrolases"/>
    <property type="match status" value="1"/>
</dbReference>
<dbReference type="EMBL" id="JBFTWV010000353">
    <property type="protein sequence ID" value="KAL2782669.1"/>
    <property type="molecule type" value="Genomic_DNA"/>
</dbReference>
<dbReference type="Gene3D" id="3.40.50.1580">
    <property type="entry name" value="Nucleoside phosphorylase domain"/>
    <property type="match status" value="1"/>
</dbReference>
<dbReference type="Gene3D" id="3.40.50.300">
    <property type="entry name" value="P-loop containing nucleotide triphosphate hydrolases"/>
    <property type="match status" value="1"/>
</dbReference>
<dbReference type="InterPro" id="IPR056884">
    <property type="entry name" value="NPHP3-like_N"/>
</dbReference>
<dbReference type="SMART" id="SM00320">
    <property type="entry name" value="WD40"/>
    <property type="match status" value="3"/>
</dbReference>
<dbReference type="Pfam" id="PF24883">
    <property type="entry name" value="NPHP3_N"/>
    <property type="match status" value="1"/>
</dbReference>
<name>A0ABR4FHF4_9EURO</name>
<dbReference type="PANTHER" id="PTHR10039:SF14">
    <property type="entry name" value="NACHT DOMAIN-CONTAINING PROTEIN"/>
    <property type="match status" value="1"/>
</dbReference>
<evidence type="ECO:0000259" key="2">
    <source>
        <dbReference type="Pfam" id="PF24883"/>
    </source>
</evidence>
<dbReference type="Proteomes" id="UP001610563">
    <property type="component" value="Unassembled WGS sequence"/>
</dbReference>
<organism evidence="3 4">
    <name type="scientific">Aspergillus keveii</name>
    <dbReference type="NCBI Taxonomy" id="714993"/>
    <lineage>
        <taxon>Eukaryota</taxon>
        <taxon>Fungi</taxon>
        <taxon>Dikarya</taxon>
        <taxon>Ascomycota</taxon>
        <taxon>Pezizomycotina</taxon>
        <taxon>Eurotiomycetes</taxon>
        <taxon>Eurotiomycetidae</taxon>
        <taxon>Eurotiales</taxon>
        <taxon>Aspergillaceae</taxon>
        <taxon>Aspergillus</taxon>
        <taxon>Aspergillus subgen. Nidulantes</taxon>
    </lineage>
</organism>
<dbReference type="InterPro" id="IPR035994">
    <property type="entry name" value="Nucleoside_phosphorylase_sf"/>
</dbReference>
<dbReference type="Pfam" id="PF00400">
    <property type="entry name" value="WD40"/>
    <property type="match status" value="2"/>
</dbReference>
<reference evidence="3 4" key="1">
    <citation type="submission" date="2024-07" db="EMBL/GenBank/DDBJ databases">
        <title>Section-level genome sequencing and comparative genomics of Aspergillus sections Usti and Cavernicolus.</title>
        <authorList>
            <consortium name="Lawrence Berkeley National Laboratory"/>
            <person name="Nybo J.L."/>
            <person name="Vesth T.C."/>
            <person name="Theobald S."/>
            <person name="Frisvad J.C."/>
            <person name="Larsen T.O."/>
            <person name="Kjaerboelling I."/>
            <person name="Rothschild-Mancinelli K."/>
            <person name="Lyhne E.K."/>
            <person name="Kogle M.E."/>
            <person name="Barry K."/>
            <person name="Clum A."/>
            <person name="Na H."/>
            <person name="Ledsgaard L."/>
            <person name="Lin J."/>
            <person name="Lipzen A."/>
            <person name="Kuo A."/>
            <person name="Riley R."/>
            <person name="Mondo S."/>
            <person name="Labutti K."/>
            <person name="Haridas S."/>
            <person name="Pangalinan J."/>
            <person name="Salamov A.A."/>
            <person name="Simmons B.A."/>
            <person name="Magnuson J.K."/>
            <person name="Chen J."/>
            <person name="Drula E."/>
            <person name="Henrissat B."/>
            <person name="Wiebenga A."/>
            <person name="Lubbers R.J."/>
            <person name="Gomes A.C."/>
            <person name="Makela M.R."/>
            <person name="Stajich J."/>
            <person name="Grigoriev I.V."/>
            <person name="Mortensen U.H."/>
            <person name="De Vries R.P."/>
            <person name="Baker S.E."/>
            <person name="Andersen M.R."/>
        </authorList>
    </citation>
    <scope>NUCLEOTIDE SEQUENCE [LARGE SCALE GENOMIC DNA]</scope>
    <source>
        <strain evidence="3 4">CBS 209.92</strain>
    </source>
</reference>
<evidence type="ECO:0000313" key="4">
    <source>
        <dbReference type="Proteomes" id="UP001610563"/>
    </source>
</evidence>
<feature type="domain" description="Nephrocystin 3-like N-terminal" evidence="2">
    <location>
        <begin position="111"/>
        <end position="270"/>
    </location>
</feature>
<dbReference type="InterPro" id="IPR036322">
    <property type="entry name" value="WD40_repeat_dom_sf"/>
</dbReference>
<gene>
    <name evidence="3" type="ORF">BJX66DRAFT_320143</name>
</gene>
<dbReference type="PANTHER" id="PTHR10039">
    <property type="entry name" value="AMELOGENIN"/>
    <property type="match status" value="1"/>
</dbReference>
<keyword evidence="1" id="KW-0677">Repeat</keyword>
<protein>
    <recommendedName>
        <fullName evidence="2">Nephrocystin 3-like N-terminal domain-containing protein</fullName>
    </recommendedName>
</protein>
<keyword evidence="4" id="KW-1185">Reference proteome</keyword>
<evidence type="ECO:0000256" key="1">
    <source>
        <dbReference type="ARBA" id="ARBA00022737"/>
    </source>
</evidence>
<sequence length="1259" mass="141193">MDNFPCIVIRGVCNYADSHRKATERWGLYALATAAAFAKELLHSVNAYTVMDDPLAADLMSEIYVVKHQIASLELYTRLHNLPTVSGAAYDSHGRDSTSRCYPKTRIELLQDIQNWANNQHGKEIFWLSGSAGTGKSTISRTIAHAFYGRGQLAASFFFKDGEAGRGDAARLFTTIASQLASNIPETGKHIQKAIETIPSIADKILSEQFEKLVFRPILQAYNEQPSSSPKIIILDALDECKNRDMEAILQIFRDAEVDKKILRLFITSRPDLPVIRGFSSLSASMYQDIALQIIPEETTRRDLHVYLTQELERIRETHNKARSSRPKLPLDWPGKKRTQILVDMAVPLFIFAATICRFLSSAKHDPNDRLEVVLRYRTASQKLQKTYLPVLNQVLDGDETNEEREVVVHRFHNIVGAIILLLEPLPAPRLARLLNLPLITVNLQLDLLRSVLQISEDNSPIRPLHLSFRDFLTDERTRAETAFWVNEKERHLALATQCIERISTTSGLVQDICKLIAPGTLVVEVDPKVVNGYIPEDLWYACIYWVLHFVKGDGSISDQDIVHQFLEHHFLHWIEAVSLLGYLPAATTYLNSLISHLAPSTESGQVSVFLADAMRFLLDNFSTIKKAPLQVYSSALVFCPVNSFIRNRFKAYISKWITSLPNVANNWTLLEQTFNIDIRNTYTALRANVAQDWTSVSQGVQAFNSNNKHSDMAFSPDGTKLAAGSEIWHATSGQKFNASHIPTLGCVAFLSNDELICSTAEDRLEIMKINTGQTLVRKSSSPGCKLWLESVSLDEPKLAILREYKSEGKGTRFDVLEIDTQKILWTLKLKECEFHERMLLSKSGDRLALVREVKTTSPSGLYNRKTHLDVWNIKNNQPKIFSKSYSRTEKDVAYEFSPDGIKIALAPGGQQVLLIDLEKNRVDKRLKHRDVISCLTFNQAGNLLAFGSRSRVCIWNLDSYQIYCIFENIDSRVMVFSPDSLRLAVRTRSDKINVFYLLENSRCRGLVPTYKESADSVVFSPCGTMVASASSEDGGGLLWNVSERKVQQTLEVCDISDIDFSPDSGKLAVGSEGFVTVWFINSGQLSLAHSTAIKRTCNQFSNDGLEVALASDNLKIEFAGDEMFAKLADTKIELINAASLVRKRSYTCTPQQDVGQLGFSANGRSILFDTNVPRTTALTISGTRTRFVKTSEETGQELFISRDHEWILTSNGTRMLYLPTDIQPASSVRGSTSVHGKKIAIGRESGHVTIMELDVAFF</sequence>